<keyword evidence="1" id="KW-0472">Membrane</keyword>
<dbReference type="EMBL" id="CP000031">
    <property type="protein sequence ID" value="AAV95528.1"/>
    <property type="molecule type" value="Genomic_DNA"/>
</dbReference>
<keyword evidence="3" id="KW-1185">Reference proteome</keyword>
<organism evidence="2 3">
    <name type="scientific">Ruegeria pomeroyi (strain ATCC 700808 / DSM 15171 / DSS-3)</name>
    <name type="common">Silicibacter pomeroyi</name>
    <dbReference type="NCBI Taxonomy" id="246200"/>
    <lineage>
        <taxon>Bacteria</taxon>
        <taxon>Pseudomonadati</taxon>
        <taxon>Pseudomonadota</taxon>
        <taxon>Alphaproteobacteria</taxon>
        <taxon>Rhodobacterales</taxon>
        <taxon>Roseobacteraceae</taxon>
        <taxon>Ruegeria</taxon>
    </lineage>
</organism>
<evidence type="ECO:0008006" key="4">
    <source>
        <dbReference type="Google" id="ProtNLM"/>
    </source>
</evidence>
<dbReference type="Proteomes" id="UP000001023">
    <property type="component" value="Chromosome"/>
</dbReference>
<accession>Q5LR67</accession>
<proteinExistence type="predicted"/>
<keyword evidence="1" id="KW-1133">Transmembrane helix</keyword>
<dbReference type="eggNOG" id="ENOG5032ZID">
    <property type="taxonomic scope" value="Bacteria"/>
</dbReference>
<evidence type="ECO:0000313" key="3">
    <source>
        <dbReference type="Proteomes" id="UP000001023"/>
    </source>
</evidence>
<feature type="transmembrane region" description="Helical" evidence="1">
    <location>
        <begin position="52"/>
        <end position="74"/>
    </location>
</feature>
<dbReference type="AlphaFoldDB" id="Q5LR67"/>
<dbReference type="STRING" id="246200.SPO2263"/>
<reference evidence="2 3" key="2">
    <citation type="journal article" date="2014" name="Stand. Genomic Sci.">
        <title>An updated genome annotation for the model marine bacterium Ruegeria pomeroyi DSS-3.</title>
        <authorList>
            <person name="Rivers A.R."/>
            <person name="Smith C.B."/>
            <person name="Moran M.A."/>
        </authorList>
    </citation>
    <scope>GENOME REANNOTATION</scope>
    <source>
        <strain evidence="3">ATCC 700808 / DSM 15171 / DSS-3</strain>
    </source>
</reference>
<dbReference type="KEGG" id="sil:SPO2263"/>
<name>Q5LR67_RUEPO</name>
<reference evidence="2 3" key="1">
    <citation type="journal article" date="2004" name="Nature">
        <title>Genome sequence of Silicibacter pomeroyi reveals adaptations to the marine environment.</title>
        <authorList>
            <person name="Moran M.A."/>
            <person name="Buchan A."/>
            <person name="Gonzalez J.M."/>
            <person name="Heidelberg J.F."/>
            <person name="Whitman W.B."/>
            <person name="Kiene R.P."/>
            <person name="Henriksen J.R."/>
            <person name="King G.M."/>
            <person name="Belas R."/>
            <person name="Fuqua C."/>
            <person name="Brinkac L."/>
            <person name="Lewis M."/>
            <person name="Johri S."/>
            <person name="Weaver B."/>
            <person name="Pai G."/>
            <person name="Eisen J.A."/>
            <person name="Rahe E."/>
            <person name="Sheldon W.M."/>
            <person name="Ye W."/>
            <person name="Miller T.R."/>
            <person name="Carlton J."/>
            <person name="Rasko D.A."/>
            <person name="Paulsen I.T."/>
            <person name="Ren Q."/>
            <person name="Daugherty S.C."/>
            <person name="Deboy R.T."/>
            <person name="Dodson R.J."/>
            <person name="Durkin A.S."/>
            <person name="Madupu R."/>
            <person name="Nelson W.C."/>
            <person name="Sullivan S.A."/>
            <person name="Rosovitz M.J."/>
            <person name="Haft D.H."/>
            <person name="Selengut J."/>
            <person name="Ward N."/>
        </authorList>
    </citation>
    <scope>NUCLEOTIDE SEQUENCE [LARGE SCALE GENOMIC DNA]</scope>
    <source>
        <strain evidence="3">ATCC 700808 / DSM 15171 / DSS-3</strain>
    </source>
</reference>
<protein>
    <recommendedName>
        <fullName evidence="4">Gene transfer agent protein</fullName>
    </recommendedName>
</protein>
<evidence type="ECO:0000313" key="2">
    <source>
        <dbReference type="EMBL" id="AAV95528.1"/>
    </source>
</evidence>
<evidence type="ECO:0000256" key="1">
    <source>
        <dbReference type="SAM" id="Phobius"/>
    </source>
</evidence>
<keyword evidence="1" id="KW-0812">Transmembrane</keyword>
<gene>
    <name evidence="2" type="ordered locus">SPO2263</name>
</gene>
<sequence length="76" mass="8562">MPMAEGPGYAPFDCAPGLRLEAHERVAALQHEHLCRRLDQLDEAIERMERRLWLTVYGVAGAILAQVFQSFLVISP</sequence>
<dbReference type="HOGENOM" id="CLU_189785_0_0_5"/>
<dbReference type="PaxDb" id="246200-SPO2263"/>